<keyword evidence="2" id="KW-0732">Signal</keyword>
<feature type="signal peptide" evidence="2">
    <location>
        <begin position="1"/>
        <end position="19"/>
    </location>
</feature>
<dbReference type="EMBL" id="AZBU02000004">
    <property type="protein sequence ID" value="TKR81029.1"/>
    <property type="molecule type" value="Genomic_DNA"/>
</dbReference>
<feature type="compositionally biased region" description="Basic residues" evidence="1">
    <location>
        <begin position="67"/>
        <end position="85"/>
    </location>
</feature>
<comment type="caution">
    <text evidence="3">The sequence shown here is derived from an EMBL/GenBank/DDBJ whole genome shotgun (WGS) entry which is preliminary data.</text>
</comment>
<dbReference type="Proteomes" id="UP000298663">
    <property type="component" value="Unassembled WGS sequence"/>
</dbReference>
<reference evidence="3 4" key="2">
    <citation type="journal article" date="2019" name="G3 (Bethesda)">
        <title>Hybrid Assembly of the Genome of the Entomopathogenic Nematode Steinernema carpocapsae Identifies the X-Chromosome.</title>
        <authorList>
            <person name="Serra L."/>
            <person name="Macchietto M."/>
            <person name="Macias-Munoz A."/>
            <person name="McGill C.J."/>
            <person name="Rodriguez I.M."/>
            <person name="Rodriguez B."/>
            <person name="Murad R."/>
            <person name="Mortazavi A."/>
        </authorList>
    </citation>
    <scope>NUCLEOTIDE SEQUENCE [LARGE SCALE GENOMIC DNA]</scope>
    <source>
        <strain evidence="3 4">ALL</strain>
    </source>
</reference>
<keyword evidence="4" id="KW-1185">Reference proteome</keyword>
<evidence type="ECO:0000256" key="2">
    <source>
        <dbReference type="SAM" id="SignalP"/>
    </source>
</evidence>
<gene>
    <name evidence="3" type="ORF">L596_014974</name>
</gene>
<evidence type="ECO:0000313" key="3">
    <source>
        <dbReference type="EMBL" id="TKR81029.1"/>
    </source>
</evidence>
<protein>
    <submittedName>
        <fullName evidence="3">Uncharacterized protein</fullName>
    </submittedName>
</protein>
<feature type="region of interest" description="Disordered" evidence="1">
    <location>
        <begin position="48"/>
        <end position="100"/>
    </location>
</feature>
<name>A0A4U5NDK0_STECR</name>
<dbReference type="AlphaFoldDB" id="A0A4U5NDK0"/>
<proteinExistence type="predicted"/>
<accession>A0A4U5NDK0</accession>
<feature type="chain" id="PRO_5020609123" evidence="2">
    <location>
        <begin position="20"/>
        <end position="100"/>
    </location>
</feature>
<evidence type="ECO:0000313" key="4">
    <source>
        <dbReference type="Proteomes" id="UP000298663"/>
    </source>
</evidence>
<evidence type="ECO:0000256" key="1">
    <source>
        <dbReference type="SAM" id="MobiDB-lite"/>
    </source>
</evidence>
<sequence length="100" mass="11239">MRFSSLVFCGLLVASAVLAHEEEGYGHDGEGKYADYGNTVSTTTVQSGYYGGAEDYGKKEKGGTPTRTRKAFARRGRSRPRPPRRARQEGRRREARRRLQ</sequence>
<reference evidence="3 4" key="1">
    <citation type="journal article" date="2015" name="Genome Biol.">
        <title>Comparative genomics of Steinernema reveals deeply conserved gene regulatory networks.</title>
        <authorList>
            <person name="Dillman A.R."/>
            <person name="Macchietto M."/>
            <person name="Porter C.F."/>
            <person name="Rogers A."/>
            <person name="Williams B."/>
            <person name="Antoshechkin I."/>
            <person name="Lee M.M."/>
            <person name="Goodwin Z."/>
            <person name="Lu X."/>
            <person name="Lewis E.E."/>
            <person name="Goodrich-Blair H."/>
            <person name="Stock S.P."/>
            <person name="Adams B.J."/>
            <person name="Sternberg P.W."/>
            <person name="Mortazavi A."/>
        </authorList>
    </citation>
    <scope>NUCLEOTIDE SEQUENCE [LARGE SCALE GENOMIC DNA]</scope>
    <source>
        <strain evidence="3 4">ALL</strain>
    </source>
</reference>
<organism evidence="3 4">
    <name type="scientific">Steinernema carpocapsae</name>
    <name type="common">Entomopathogenic nematode</name>
    <dbReference type="NCBI Taxonomy" id="34508"/>
    <lineage>
        <taxon>Eukaryota</taxon>
        <taxon>Metazoa</taxon>
        <taxon>Ecdysozoa</taxon>
        <taxon>Nematoda</taxon>
        <taxon>Chromadorea</taxon>
        <taxon>Rhabditida</taxon>
        <taxon>Tylenchina</taxon>
        <taxon>Panagrolaimomorpha</taxon>
        <taxon>Strongyloidoidea</taxon>
        <taxon>Steinernematidae</taxon>
        <taxon>Steinernema</taxon>
    </lineage>
</organism>